<feature type="chain" id="PRO_5007622710" evidence="2">
    <location>
        <begin position="34"/>
        <end position="424"/>
    </location>
</feature>
<comment type="caution">
    <text evidence="3">The sequence shown here is derived from an EMBL/GenBank/DDBJ whole genome shotgun (WGS) entry which is preliminary data.</text>
</comment>
<proteinExistence type="predicted"/>
<feature type="signal peptide" evidence="2">
    <location>
        <begin position="1"/>
        <end position="33"/>
    </location>
</feature>
<gene>
    <name evidence="3" type="ORF">AWB75_04648</name>
</gene>
<dbReference type="InterPro" id="IPR012334">
    <property type="entry name" value="Pectin_lyas_fold"/>
</dbReference>
<evidence type="ECO:0000256" key="1">
    <source>
        <dbReference type="SAM" id="MobiDB-lite"/>
    </source>
</evidence>
<keyword evidence="4" id="KW-1185">Reference proteome</keyword>
<dbReference type="OrthoDB" id="253409at2"/>
<keyword evidence="2" id="KW-0732">Signal</keyword>
<dbReference type="RefSeq" id="WP_061126404.1">
    <property type="nucleotide sequence ID" value="NZ_FCOF02000024.1"/>
</dbReference>
<dbReference type="InterPro" id="IPR006311">
    <property type="entry name" value="TAT_signal"/>
</dbReference>
<dbReference type="AlphaFoldDB" id="A0A158C7D9"/>
<dbReference type="Proteomes" id="UP000054870">
    <property type="component" value="Unassembled WGS sequence"/>
</dbReference>
<dbReference type="InterPro" id="IPR011050">
    <property type="entry name" value="Pectin_lyase_fold/virulence"/>
</dbReference>
<evidence type="ECO:0000256" key="2">
    <source>
        <dbReference type="SAM" id="SignalP"/>
    </source>
</evidence>
<accession>A0A158C7D9</accession>
<dbReference type="SUPFAM" id="SSF51126">
    <property type="entry name" value="Pectin lyase-like"/>
    <property type="match status" value="1"/>
</dbReference>
<dbReference type="EMBL" id="FCOF02000024">
    <property type="protein sequence ID" value="SAK78264.1"/>
    <property type="molecule type" value="Genomic_DNA"/>
</dbReference>
<protein>
    <submittedName>
        <fullName evidence="3">Uncharacterized protein</fullName>
    </submittedName>
</protein>
<dbReference type="PROSITE" id="PS51257">
    <property type="entry name" value="PROKAR_LIPOPROTEIN"/>
    <property type="match status" value="1"/>
</dbReference>
<evidence type="ECO:0000313" key="4">
    <source>
        <dbReference type="Proteomes" id="UP000054870"/>
    </source>
</evidence>
<reference evidence="3" key="1">
    <citation type="submission" date="2016-01" db="EMBL/GenBank/DDBJ databases">
        <authorList>
            <person name="Peeters C."/>
        </authorList>
    </citation>
    <scope>NUCLEOTIDE SEQUENCE [LARGE SCALE GENOMIC DNA]</scope>
    <source>
        <strain evidence="3">LMG 29318</strain>
    </source>
</reference>
<feature type="compositionally biased region" description="Polar residues" evidence="1">
    <location>
        <begin position="70"/>
        <end position="118"/>
    </location>
</feature>
<dbReference type="Gene3D" id="2.160.20.10">
    <property type="entry name" value="Single-stranded right-handed beta-helix, Pectin lyase-like"/>
    <property type="match status" value="1"/>
</dbReference>
<sequence length="424" mass="43112">MAPTRSDIPSTMRRTFLSTLLLGAGSIALTACGGGSANSPASASSSNKTGPGTSSGSADASDASPGTATGSQSASNASPGTATGSQSASNASSGEATGAPKTNSVSLSPATGSQGASDASLNGVVLDASFGVKGDGVTNDRVALQAAIDGSVGQILLITGKCRIDNTGLTLRSNTHMRFAQGASIQLLAHKADWYQMLRVWDVSNVTLESPYLDGSKSLNAATSGEWGMGISIAGSSNVTITSPTTINCWGDGIYIANSYNDDSVTSKSVNISNHLADGCRRQGVTIISGETITFHNPVWQNIAGTAPQAGLDIEPNDNTAVLRAIRIINPKTLGCAGAGIQVYLGSLAGPVAKSVDIRITNHFDNSQTDGPFSVGGLEPSAYIVTGEIASMNPVWIENWSLGDWIPSGPRVSVVNPSFASKLS</sequence>
<feature type="region of interest" description="Disordered" evidence="1">
    <location>
        <begin position="33"/>
        <end position="118"/>
    </location>
</feature>
<dbReference type="PROSITE" id="PS51318">
    <property type="entry name" value="TAT"/>
    <property type="match status" value="1"/>
</dbReference>
<feature type="compositionally biased region" description="Low complexity" evidence="1">
    <location>
        <begin position="37"/>
        <end position="69"/>
    </location>
</feature>
<name>A0A158C7D9_9BURK</name>
<organism evidence="3 4">
    <name type="scientific">Caballeronia catudaia</name>
    <dbReference type="NCBI Taxonomy" id="1777136"/>
    <lineage>
        <taxon>Bacteria</taxon>
        <taxon>Pseudomonadati</taxon>
        <taxon>Pseudomonadota</taxon>
        <taxon>Betaproteobacteria</taxon>
        <taxon>Burkholderiales</taxon>
        <taxon>Burkholderiaceae</taxon>
        <taxon>Caballeronia</taxon>
    </lineage>
</organism>
<evidence type="ECO:0000313" key="3">
    <source>
        <dbReference type="EMBL" id="SAK78264.1"/>
    </source>
</evidence>